<protein>
    <recommendedName>
        <fullName evidence="8">NAD-capped RNA hydrolase NudC</fullName>
        <shortName evidence="8">DeNADding enzyme NudC</shortName>
        <ecNumber evidence="8">3.6.1.-</ecNumber>
    </recommendedName>
    <alternativeName>
        <fullName evidence="8">NADH pyrophosphatase</fullName>
        <ecNumber evidence="8">3.6.1.22</ecNumber>
    </alternativeName>
</protein>
<comment type="catalytic activity">
    <reaction evidence="8">
        <text>NADH + H2O = reduced beta-nicotinamide D-ribonucleotide + AMP + 2 H(+)</text>
        <dbReference type="Rhea" id="RHEA:48868"/>
        <dbReference type="ChEBI" id="CHEBI:15377"/>
        <dbReference type="ChEBI" id="CHEBI:15378"/>
        <dbReference type="ChEBI" id="CHEBI:57945"/>
        <dbReference type="ChEBI" id="CHEBI:90832"/>
        <dbReference type="ChEBI" id="CHEBI:456215"/>
        <dbReference type="EC" id="3.6.1.22"/>
    </reaction>
</comment>
<keyword evidence="5 8" id="KW-0520">NAD</keyword>
<evidence type="ECO:0000256" key="3">
    <source>
        <dbReference type="ARBA" id="ARBA00022801"/>
    </source>
</evidence>
<keyword evidence="2 8" id="KW-0479">Metal-binding</keyword>
<keyword evidence="8" id="KW-0862">Zinc</keyword>
<dbReference type="Gene3D" id="3.90.79.20">
    <property type="match status" value="1"/>
</dbReference>
<feature type="binding site" evidence="8">
    <location>
        <position position="237"/>
    </location>
    <ligand>
        <name>a divalent metal cation</name>
        <dbReference type="ChEBI" id="CHEBI:60240"/>
        <label>1</label>
    </ligand>
</feature>
<dbReference type="InterPro" id="IPR022925">
    <property type="entry name" value="RNA_Hydrolase_NudC"/>
</dbReference>
<dbReference type="PANTHER" id="PTHR42904:SF6">
    <property type="entry name" value="NAD-CAPPED RNA HYDROLASE NUDT12"/>
    <property type="match status" value="1"/>
</dbReference>
<dbReference type="InterPro" id="IPR020084">
    <property type="entry name" value="NUDIX_hydrolase_CS"/>
</dbReference>
<dbReference type="GO" id="GO:0110153">
    <property type="term" value="F:RNA NAD-cap (NMN-forming) hydrolase activity"/>
    <property type="evidence" value="ECO:0007669"/>
    <property type="project" value="RHEA"/>
</dbReference>
<evidence type="ECO:0000259" key="9">
    <source>
        <dbReference type="PROSITE" id="PS51462"/>
    </source>
</evidence>
<comment type="function">
    <text evidence="8">mRNA decapping enzyme that specifically removes the nicotinamide adenine dinucleotide (NAD) cap from a subset of mRNAs by hydrolyzing the diphosphate linkage to produce nicotinamide mononucleotide (NMN) and 5' monophosphate mRNA. The NAD-cap is present at the 5'-end of some mRNAs and stabilizes RNA against 5'-processing. Has preference for mRNAs with a 5'-end purine. Catalyzes the hydrolysis of a broad range of dinucleotide pyrophosphates.</text>
</comment>
<dbReference type="InterPro" id="IPR000086">
    <property type="entry name" value="NUDIX_hydrolase_dom"/>
</dbReference>
<feature type="binding site" evidence="8">
    <location>
        <position position="129"/>
    </location>
    <ligand>
        <name>substrate</name>
    </ligand>
</feature>
<feature type="binding site" evidence="8">
    <location>
        <position position="196"/>
    </location>
    <ligand>
        <name>a divalent metal cation</name>
        <dbReference type="ChEBI" id="CHEBI:60240"/>
        <label>3</label>
    </ligand>
</feature>
<feature type="binding site" evidence="8">
    <location>
        <position position="119"/>
    </location>
    <ligand>
        <name>Zn(2+)</name>
        <dbReference type="ChEBI" id="CHEBI:29105"/>
    </ligand>
</feature>
<dbReference type="Pfam" id="PF09296">
    <property type="entry name" value="NUDIX-like"/>
    <property type="match status" value="1"/>
</dbReference>
<evidence type="ECO:0000256" key="8">
    <source>
        <dbReference type="HAMAP-Rule" id="MF_00297"/>
    </source>
</evidence>
<comment type="catalytic activity">
    <reaction evidence="7">
        <text>a 5'-end NAD(+)-phospho-ribonucleoside in mRNA + H2O = a 5'-end phospho-adenosine-phospho-ribonucleoside in mRNA + beta-nicotinamide D-ribonucleotide + 2 H(+)</text>
        <dbReference type="Rhea" id="RHEA:60876"/>
        <dbReference type="Rhea" id="RHEA-COMP:15698"/>
        <dbReference type="Rhea" id="RHEA-COMP:15719"/>
        <dbReference type="ChEBI" id="CHEBI:14649"/>
        <dbReference type="ChEBI" id="CHEBI:15377"/>
        <dbReference type="ChEBI" id="CHEBI:15378"/>
        <dbReference type="ChEBI" id="CHEBI:144029"/>
        <dbReference type="ChEBI" id="CHEBI:144051"/>
    </reaction>
    <physiologicalReaction direction="left-to-right" evidence="7">
        <dbReference type="Rhea" id="RHEA:60877"/>
    </physiologicalReaction>
</comment>
<evidence type="ECO:0000256" key="4">
    <source>
        <dbReference type="ARBA" id="ARBA00022842"/>
    </source>
</evidence>
<dbReference type="PANTHER" id="PTHR42904">
    <property type="entry name" value="NUDIX HYDROLASE, NUDC SUBFAMILY"/>
    <property type="match status" value="1"/>
</dbReference>
<sequence length="271" mass="30672">MHFVPGSICLSHENNSAFWFIFRDNMLLIKLNTSTAAIPHMKDLSLLNLSPIRKQYLGKIDNDPCYSVELPINTSAPADMEFIDLRQLYGLMQEDFFWIAGRAIQIMNWDKTHQYCGQCATPTHTKANEYAKVCPQCGLINYPRICPAIIVAIVKDNQLLLAQGTRFTSPFYSVLAGFVEPGENLEACVKREVLEEVGIKVKNISYFGSQPWPFPNSLMVAFTAEYDGGEIVIDETEIKDAGWFKASMLPPIPSSISISRKLIDWFIENYK</sequence>
<feature type="binding site" evidence="8">
    <location>
        <position position="196"/>
    </location>
    <ligand>
        <name>a divalent metal cation</name>
        <dbReference type="ChEBI" id="CHEBI:60240"/>
        <label>1</label>
    </ligand>
</feature>
<evidence type="ECO:0000256" key="5">
    <source>
        <dbReference type="ARBA" id="ARBA00023027"/>
    </source>
</evidence>
<comment type="catalytic activity">
    <reaction evidence="8">
        <text>NAD(+) + H2O = beta-nicotinamide D-ribonucleotide + AMP + 2 H(+)</text>
        <dbReference type="Rhea" id="RHEA:11800"/>
        <dbReference type="ChEBI" id="CHEBI:14649"/>
        <dbReference type="ChEBI" id="CHEBI:15377"/>
        <dbReference type="ChEBI" id="CHEBI:15378"/>
        <dbReference type="ChEBI" id="CHEBI:57540"/>
        <dbReference type="ChEBI" id="CHEBI:456215"/>
        <dbReference type="EC" id="3.6.1.22"/>
    </reaction>
</comment>
<keyword evidence="11" id="KW-1185">Reference proteome</keyword>
<feature type="binding site" evidence="8">
    <location>
        <position position="192"/>
    </location>
    <ligand>
        <name>a divalent metal cation</name>
        <dbReference type="ChEBI" id="CHEBI:60240"/>
        <label>2</label>
    </ligand>
</feature>
<dbReference type="RefSeq" id="WP_132241767.1">
    <property type="nucleotide sequence ID" value="NZ_SLWV01000001.1"/>
</dbReference>
<comment type="caution">
    <text evidence="10">The sequence shown here is derived from an EMBL/GenBank/DDBJ whole genome shotgun (WGS) entry which is preliminary data.</text>
</comment>
<feature type="binding site" evidence="8">
    <location>
        <position position="134"/>
    </location>
    <ligand>
        <name>Zn(2+)</name>
        <dbReference type="ChEBI" id="CHEBI:29105"/>
    </ligand>
</feature>
<organism evidence="10 11">
    <name type="scientific">Marinisporobacter balticus</name>
    <dbReference type="NCBI Taxonomy" id="2018667"/>
    <lineage>
        <taxon>Bacteria</taxon>
        <taxon>Bacillati</taxon>
        <taxon>Bacillota</taxon>
        <taxon>Clostridia</taxon>
        <taxon>Peptostreptococcales</taxon>
        <taxon>Thermotaleaceae</taxon>
        <taxon>Marinisporobacter</taxon>
    </lineage>
</organism>
<feature type="binding site" evidence="8">
    <location>
        <position position="86"/>
    </location>
    <ligand>
        <name>substrate</name>
    </ligand>
</feature>
<dbReference type="AlphaFoldDB" id="A0A4R2LKQ8"/>
<dbReference type="GO" id="GO:0030145">
    <property type="term" value="F:manganese ion binding"/>
    <property type="evidence" value="ECO:0007669"/>
    <property type="project" value="UniProtKB-UniRule"/>
</dbReference>
<feature type="domain" description="Nudix hydrolase" evidence="9">
    <location>
        <begin position="143"/>
        <end position="268"/>
    </location>
</feature>
<accession>A0A4R2LKQ8</accession>
<dbReference type="Proteomes" id="UP000294919">
    <property type="component" value="Unassembled WGS sequence"/>
</dbReference>
<feature type="binding site" evidence="8">
    <location>
        <begin position="210"/>
        <end position="217"/>
    </location>
    <ligand>
        <name>substrate</name>
    </ligand>
</feature>
<dbReference type="EC" id="3.6.1.22" evidence="8"/>
<dbReference type="NCBIfam" id="NF001299">
    <property type="entry name" value="PRK00241.1"/>
    <property type="match status" value="1"/>
</dbReference>
<dbReference type="InterPro" id="IPR049734">
    <property type="entry name" value="NudC-like_C"/>
</dbReference>
<comment type="cofactor">
    <cofactor evidence="8">
        <name>Mg(2+)</name>
        <dbReference type="ChEBI" id="CHEBI:18420"/>
    </cofactor>
    <cofactor evidence="8">
        <name>Mn(2+)</name>
        <dbReference type="ChEBI" id="CHEBI:29035"/>
    </cofactor>
    <text evidence="8">Divalent metal cations. Mg(2+) or Mn(2+).</text>
</comment>
<dbReference type="InterPro" id="IPR015375">
    <property type="entry name" value="NADH_PPase-like_N"/>
</dbReference>
<dbReference type="OrthoDB" id="9787476at2"/>
<feature type="binding site" evidence="8">
    <location>
        <position position="176"/>
    </location>
    <ligand>
        <name>a divalent metal cation</name>
        <dbReference type="ChEBI" id="CHEBI:60240"/>
        <label>1</label>
    </ligand>
</feature>
<dbReference type="PROSITE" id="PS00893">
    <property type="entry name" value="NUDIX_BOX"/>
    <property type="match status" value="1"/>
</dbReference>
<comment type="caution">
    <text evidence="8">Lacks conserved residue(s) required for the propagation of feature annotation.</text>
</comment>
<dbReference type="GO" id="GO:0019677">
    <property type="term" value="P:NAD+ catabolic process"/>
    <property type="evidence" value="ECO:0007669"/>
    <property type="project" value="TreeGrafter"/>
</dbReference>
<evidence type="ECO:0000256" key="6">
    <source>
        <dbReference type="ARBA" id="ARBA00023211"/>
    </source>
</evidence>
<reference evidence="10 11" key="1">
    <citation type="submission" date="2019-03" db="EMBL/GenBank/DDBJ databases">
        <title>Genomic Encyclopedia of Type Strains, Phase IV (KMG-IV): sequencing the most valuable type-strain genomes for metagenomic binning, comparative biology and taxonomic classification.</title>
        <authorList>
            <person name="Goeker M."/>
        </authorList>
    </citation>
    <scope>NUCLEOTIDE SEQUENCE [LARGE SCALE GENOMIC DNA]</scope>
    <source>
        <strain evidence="10 11">DSM 102940</strain>
    </source>
</reference>
<proteinExistence type="inferred from homology"/>
<dbReference type="PROSITE" id="PS51462">
    <property type="entry name" value="NUDIX"/>
    <property type="match status" value="1"/>
</dbReference>
<dbReference type="CDD" id="cd03429">
    <property type="entry name" value="NUDIX_NADH_pyrophosphatase_Nudt13"/>
    <property type="match status" value="1"/>
</dbReference>
<feature type="binding site" evidence="8">
    <location>
        <position position="142"/>
    </location>
    <ligand>
        <name>substrate</name>
    </ligand>
</feature>
<comment type="subunit">
    <text evidence="8">Homodimer.</text>
</comment>
<dbReference type="InterPro" id="IPR015797">
    <property type="entry name" value="NUDIX_hydrolase-like_dom_sf"/>
</dbReference>
<keyword evidence="6 8" id="KW-0464">Manganese</keyword>
<dbReference type="GO" id="GO:0008270">
    <property type="term" value="F:zinc ion binding"/>
    <property type="evidence" value="ECO:0007669"/>
    <property type="project" value="UniProtKB-UniRule"/>
</dbReference>
<evidence type="ECO:0000256" key="2">
    <source>
        <dbReference type="ARBA" id="ARBA00022723"/>
    </source>
</evidence>
<evidence type="ECO:0000256" key="7">
    <source>
        <dbReference type="ARBA" id="ARBA00023679"/>
    </source>
</evidence>
<feature type="binding site" evidence="8">
    <location>
        <position position="237"/>
    </location>
    <ligand>
        <name>a divalent metal cation</name>
        <dbReference type="ChEBI" id="CHEBI:60240"/>
        <label>3</label>
    </ligand>
</feature>
<evidence type="ECO:0000256" key="1">
    <source>
        <dbReference type="ARBA" id="ARBA00009595"/>
    </source>
</evidence>
<dbReference type="GO" id="GO:0006742">
    <property type="term" value="P:NADP+ catabolic process"/>
    <property type="evidence" value="ECO:0007669"/>
    <property type="project" value="TreeGrafter"/>
</dbReference>
<dbReference type="GO" id="GO:0000210">
    <property type="term" value="F:NAD+ diphosphatase activity"/>
    <property type="evidence" value="ECO:0007669"/>
    <property type="project" value="UniProtKB-UniRule"/>
</dbReference>
<name>A0A4R2LKQ8_9FIRM</name>
<feature type="binding site" evidence="8">
    <location>
        <position position="192"/>
    </location>
    <ligand>
        <name>a divalent metal cation</name>
        <dbReference type="ChEBI" id="CHEBI:60240"/>
        <label>3</label>
    </ligand>
</feature>
<dbReference type="SUPFAM" id="SSF55811">
    <property type="entry name" value="Nudix"/>
    <property type="match status" value="2"/>
</dbReference>
<evidence type="ECO:0000313" key="10">
    <source>
        <dbReference type="EMBL" id="TCO79965.1"/>
    </source>
</evidence>
<feature type="binding site" evidence="8">
    <location>
        <position position="137"/>
    </location>
    <ligand>
        <name>Zn(2+)</name>
        <dbReference type="ChEBI" id="CHEBI:29105"/>
    </ligand>
</feature>
<keyword evidence="4 8" id="KW-0460">Magnesium</keyword>
<dbReference type="InterPro" id="IPR050241">
    <property type="entry name" value="NAD-cap_RNA_hydrolase_NudC"/>
</dbReference>
<evidence type="ECO:0000313" key="11">
    <source>
        <dbReference type="Proteomes" id="UP000294919"/>
    </source>
</evidence>
<dbReference type="GO" id="GO:0005829">
    <property type="term" value="C:cytosol"/>
    <property type="evidence" value="ECO:0007669"/>
    <property type="project" value="TreeGrafter"/>
</dbReference>
<comment type="cofactor">
    <cofactor evidence="8">
        <name>Zn(2+)</name>
        <dbReference type="ChEBI" id="CHEBI:29105"/>
    </cofactor>
    <text evidence="8">Binds 1 zinc ion per subunit.</text>
</comment>
<comment type="similarity">
    <text evidence="1 8">Belongs to the Nudix hydrolase family. NudC subfamily.</text>
</comment>
<dbReference type="EMBL" id="SLWV01000001">
    <property type="protein sequence ID" value="TCO79965.1"/>
    <property type="molecule type" value="Genomic_DNA"/>
</dbReference>
<dbReference type="Gene3D" id="3.90.79.10">
    <property type="entry name" value="Nucleoside Triphosphate Pyrophosphohydrolase"/>
    <property type="match status" value="1"/>
</dbReference>
<feature type="binding site" evidence="8">
    <location>
        <position position="116"/>
    </location>
    <ligand>
        <name>Zn(2+)</name>
        <dbReference type="ChEBI" id="CHEBI:29105"/>
    </ligand>
</feature>
<keyword evidence="3 8" id="KW-0378">Hydrolase</keyword>
<dbReference type="Pfam" id="PF00293">
    <property type="entry name" value="NUDIX"/>
    <property type="match status" value="1"/>
</dbReference>
<gene>
    <name evidence="8" type="primary">nudC</name>
    <name evidence="10" type="ORF">EV214_101199</name>
</gene>
<dbReference type="InterPro" id="IPR015376">
    <property type="entry name" value="Znr_NADH_PPase"/>
</dbReference>
<dbReference type="Pfam" id="PF09297">
    <property type="entry name" value="Zn_ribbon_NUD"/>
    <property type="match status" value="1"/>
</dbReference>
<dbReference type="GO" id="GO:0035529">
    <property type="term" value="F:NADH pyrophosphatase activity"/>
    <property type="evidence" value="ECO:0007669"/>
    <property type="project" value="TreeGrafter"/>
</dbReference>
<feature type="short sequence motif" description="Nudix box" evidence="8">
    <location>
        <begin position="177"/>
        <end position="198"/>
    </location>
</feature>
<dbReference type="HAMAP" id="MF_00297">
    <property type="entry name" value="Nudix_NudC"/>
    <property type="match status" value="1"/>
</dbReference>
<dbReference type="GO" id="GO:0000287">
    <property type="term" value="F:magnesium ion binding"/>
    <property type="evidence" value="ECO:0007669"/>
    <property type="project" value="UniProtKB-UniRule"/>
</dbReference>
<dbReference type="EC" id="3.6.1.-" evidence="8"/>